<dbReference type="PANTHER" id="PTHR48081">
    <property type="entry name" value="AB HYDROLASE SUPERFAMILY PROTEIN C4A8.06C"/>
    <property type="match status" value="1"/>
</dbReference>
<keyword evidence="1 4" id="KW-0378">Hydrolase</keyword>
<dbReference type="GO" id="GO:0016787">
    <property type="term" value="F:hydrolase activity"/>
    <property type="evidence" value="ECO:0007669"/>
    <property type="project" value="UniProtKB-KW"/>
</dbReference>
<dbReference type="Pfam" id="PF20434">
    <property type="entry name" value="BD-FAE"/>
    <property type="match status" value="1"/>
</dbReference>
<dbReference type="Gene3D" id="3.40.50.1820">
    <property type="entry name" value="alpha/beta hydrolase"/>
    <property type="match status" value="1"/>
</dbReference>
<proteinExistence type="predicted"/>
<keyword evidence="2" id="KW-0732">Signal</keyword>
<dbReference type="EMBL" id="JAKJSC010000002">
    <property type="protein sequence ID" value="MDE5419078.1"/>
    <property type="molecule type" value="Genomic_DNA"/>
</dbReference>
<dbReference type="RefSeq" id="WP_275110407.1">
    <property type="nucleotide sequence ID" value="NZ_JAKJSC010000002.1"/>
</dbReference>
<name>A0ABT5VUI6_9BACT</name>
<evidence type="ECO:0000259" key="3">
    <source>
        <dbReference type="Pfam" id="PF20434"/>
    </source>
</evidence>
<evidence type="ECO:0000256" key="1">
    <source>
        <dbReference type="ARBA" id="ARBA00022801"/>
    </source>
</evidence>
<dbReference type="Proteomes" id="UP001528920">
    <property type="component" value="Unassembled WGS sequence"/>
</dbReference>
<dbReference type="SUPFAM" id="SSF53474">
    <property type="entry name" value="alpha/beta-Hydrolases"/>
    <property type="match status" value="1"/>
</dbReference>
<sequence>MRRVLYIAIFLFSSSFMYGQNVSELELLKGFNHKETVVYKMVDGVELNMDIFYPDAAKMKEKNPWMIHVHGGGWAGGSKYKILKPRFLSTLHTLVDSGVVCVSIEYRKAQGSSNAYDAAVDAKDATRFLLKNAEKFKLDKEKYGIWGGSAGGHLSLVTALGSDSDFQGDSHLADISTRYKCVVSYFPFTSCLNPDLRPGSIFEDETRFVRLLGAPLNEKPKLAHLLSPTQLLKETSSPILLIHGDKDKILPISNSLYMMEVAKKKNADVQLLTIKNAGHCFKGSNISPSMEDLNNYSAKYILSHLKD</sequence>
<gene>
    <name evidence="4" type="ORF">L3049_13815</name>
</gene>
<feature type="chain" id="PRO_5047255962" evidence="2">
    <location>
        <begin position="20"/>
        <end position="307"/>
    </location>
</feature>
<dbReference type="InterPro" id="IPR049492">
    <property type="entry name" value="BD-FAE-like_dom"/>
</dbReference>
<keyword evidence="5" id="KW-1185">Reference proteome</keyword>
<dbReference type="InterPro" id="IPR029058">
    <property type="entry name" value="AB_hydrolase_fold"/>
</dbReference>
<evidence type="ECO:0000313" key="5">
    <source>
        <dbReference type="Proteomes" id="UP001528920"/>
    </source>
</evidence>
<evidence type="ECO:0000313" key="4">
    <source>
        <dbReference type="EMBL" id="MDE5419078.1"/>
    </source>
</evidence>
<evidence type="ECO:0000256" key="2">
    <source>
        <dbReference type="SAM" id="SignalP"/>
    </source>
</evidence>
<accession>A0ABT5VUI6</accession>
<organism evidence="4 5">
    <name type="scientific">Paralabilibaculum antarcticum</name>
    <dbReference type="NCBI Taxonomy" id="2912572"/>
    <lineage>
        <taxon>Bacteria</taxon>
        <taxon>Pseudomonadati</taxon>
        <taxon>Bacteroidota</taxon>
        <taxon>Bacteroidia</taxon>
        <taxon>Marinilabiliales</taxon>
        <taxon>Marinifilaceae</taxon>
        <taxon>Paralabilibaculum</taxon>
    </lineage>
</organism>
<feature type="signal peptide" evidence="2">
    <location>
        <begin position="1"/>
        <end position="19"/>
    </location>
</feature>
<reference evidence="4 5" key="1">
    <citation type="submission" date="2022-01" db="EMBL/GenBank/DDBJ databases">
        <title>Labilibaculum sp. nov, a marine bacterium isolated from Antarctica.</title>
        <authorList>
            <person name="Dai W."/>
        </authorList>
    </citation>
    <scope>NUCLEOTIDE SEQUENCE [LARGE SCALE GENOMIC DNA]</scope>
    <source>
        <strain evidence="4 5">DW002</strain>
    </source>
</reference>
<comment type="caution">
    <text evidence="4">The sequence shown here is derived from an EMBL/GenBank/DDBJ whole genome shotgun (WGS) entry which is preliminary data.</text>
</comment>
<feature type="domain" description="BD-FAE-like" evidence="3">
    <location>
        <begin position="49"/>
        <end position="258"/>
    </location>
</feature>
<dbReference type="InterPro" id="IPR050300">
    <property type="entry name" value="GDXG_lipolytic_enzyme"/>
</dbReference>
<protein>
    <submittedName>
        <fullName evidence="4">Alpha/beta hydrolase</fullName>
    </submittedName>
</protein>